<dbReference type="OrthoDB" id="9798835at2"/>
<dbReference type="GO" id="GO:0003677">
    <property type="term" value="F:DNA binding"/>
    <property type="evidence" value="ECO:0007669"/>
    <property type="project" value="UniProtKB-KW"/>
</dbReference>
<dbReference type="InterPro" id="IPR011991">
    <property type="entry name" value="ArsR-like_HTH"/>
</dbReference>
<dbReference type="RefSeq" id="WP_119150329.1">
    <property type="nucleotide sequence ID" value="NZ_JBHSOV010000028.1"/>
</dbReference>
<feature type="domain" description="HTH arsR-type" evidence="4">
    <location>
        <begin position="2"/>
        <end position="96"/>
    </location>
</feature>
<evidence type="ECO:0000313" key="6">
    <source>
        <dbReference type="Proteomes" id="UP000266340"/>
    </source>
</evidence>
<keyword evidence="6" id="KW-1185">Reference proteome</keyword>
<organism evidence="5 6">
    <name type="scientific">Cohnella faecalis</name>
    <dbReference type="NCBI Taxonomy" id="2315694"/>
    <lineage>
        <taxon>Bacteria</taxon>
        <taxon>Bacillati</taxon>
        <taxon>Bacillota</taxon>
        <taxon>Bacilli</taxon>
        <taxon>Bacillales</taxon>
        <taxon>Paenibacillaceae</taxon>
        <taxon>Cohnella</taxon>
    </lineage>
</organism>
<dbReference type="SMART" id="SM00418">
    <property type="entry name" value="HTH_ARSR"/>
    <property type="match status" value="1"/>
</dbReference>
<keyword evidence="1" id="KW-0805">Transcription regulation</keyword>
<dbReference type="InterPro" id="IPR036390">
    <property type="entry name" value="WH_DNA-bd_sf"/>
</dbReference>
<accession>A0A398CR34</accession>
<evidence type="ECO:0000256" key="1">
    <source>
        <dbReference type="ARBA" id="ARBA00023015"/>
    </source>
</evidence>
<dbReference type="GO" id="GO:0003700">
    <property type="term" value="F:DNA-binding transcription factor activity"/>
    <property type="evidence" value="ECO:0007669"/>
    <property type="project" value="InterPro"/>
</dbReference>
<dbReference type="PANTHER" id="PTHR43132:SF6">
    <property type="entry name" value="HTH-TYPE TRANSCRIPTIONAL REPRESSOR CZRA"/>
    <property type="match status" value="1"/>
</dbReference>
<evidence type="ECO:0000256" key="3">
    <source>
        <dbReference type="ARBA" id="ARBA00023163"/>
    </source>
</evidence>
<reference evidence="5 6" key="1">
    <citation type="submission" date="2018-09" db="EMBL/GenBank/DDBJ databases">
        <title>Cohnella cavernae sp. nov., isolated from a karst cave.</title>
        <authorList>
            <person name="Zhu H."/>
        </authorList>
    </citation>
    <scope>NUCLEOTIDE SEQUENCE [LARGE SCALE GENOMIC DNA]</scope>
    <source>
        <strain evidence="5 6">K2E09-144</strain>
    </source>
</reference>
<keyword evidence="2" id="KW-0238">DNA-binding</keyword>
<evidence type="ECO:0000313" key="5">
    <source>
        <dbReference type="EMBL" id="RIE02287.1"/>
    </source>
</evidence>
<dbReference type="InterPro" id="IPR036388">
    <property type="entry name" value="WH-like_DNA-bd_sf"/>
</dbReference>
<dbReference type="CDD" id="cd00090">
    <property type="entry name" value="HTH_ARSR"/>
    <property type="match status" value="1"/>
</dbReference>
<evidence type="ECO:0000259" key="4">
    <source>
        <dbReference type="PROSITE" id="PS50987"/>
    </source>
</evidence>
<sequence length="113" mass="12668">MKKNKALAEMAELLKLLGDTSRLAILALLQVRELCVGEMVQMLEISPSNASQHLRKLRTAGLVREDKRGQWVYYSLNLDEFPDLKVFLSQLPGRQEIEEAMTLSLTEGGGIPL</sequence>
<dbReference type="EMBL" id="QXJM01000039">
    <property type="protein sequence ID" value="RIE02287.1"/>
    <property type="molecule type" value="Genomic_DNA"/>
</dbReference>
<dbReference type="PRINTS" id="PR00778">
    <property type="entry name" value="HTHARSR"/>
</dbReference>
<dbReference type="PANTHER" id="PTHR43132">
    <property type="entry name" value="ARSENICAL RESISTANCE OPERON REPRESSOR ARSR-RELATED"/>
    <property type="match status" value="1"/>
</dbReference>
<dbReference type="SUPFAM" id="SSF46785">
    <property type="entry name" value="Winged helix' DNA-binding domain"/>
    <property type="match status" value="1"/>
</dbReference>
<dbReference type="PROSITE" id="PS50987">
    <property type="entry name" value="HTH_ARSR_2"/>
    <property type="match status" value="1"/>
</dbReference>
<evidence type="ECO:0000256" key="2">
    <source>
        <dbReference type="ARBA" id="ARBA00023125"/>
    </source>
</evidence>
<name>A0A398CR34_9BACL</name>
<dbReference type="InterPro" id="IPR051011">
    <property type="entry name" value="Metal_resp_trans_reg"/>
</dbReference>
<comment type="caution">
    <text evidence="5">The sequence shown here is derived from an EMBL/GenBank/DDBJ whole genome shotgun (WGS) entry which is preliminary data.</text>
</comment>
<dbReference type="Gene3D" id="1.10.10.10">
    <property type="entry name" value="Winged helix-like DNA-binding domain superfamily/Winged helix DNA-binding domain"/>
    <property type="match status" value="1"/>
</dbReference>
<dbReference type="NCBIfam" id="NF033788">
    <property type="entry name" value="HTH_metalloreg"/>
    <property type="match status" value="1"/>
</dbReference>
<dbReference type="InterPro" id="IPR001845">
    <property type="entry name" value="HTH_ArsR_DNA-bd_dom"/>
</dbReference>
<proteinExistence type="predicted"/>
<protein>
    <submittedName>
        <fullName evidence="5">ArsR family transcriptional regulator</fullName>
    </submittedName>
</protein>
<keyword evidence="3" id="KW-0804">Transcription</keyword>
<gene>
    <name evidence="5" type="ORF">D3H35_16315</name>
</gene>
<dbReference type="AlphaFoldDB" id="A0A398CR34"/>
<dbReference type="Pfam" id="PF01022">
    <property type="entry name" value="HTH_5"/>
    <property type="match status" value="1"/>
</dbReference>
<dbReference type="Proteomes" id="UP000266340">
    <property type="component" value="Unassembled WGS sequence"/>
</dbReference>